<dbReference type="Proteomes" id="UP001156666">
    <property type="component" value="Unassembled WGS sequence"/>
</dbReference>
<protein>
    <recommendedName>
        <fullName evidence="1">Secretion system C-terminal sorting domain-containing protein</fullName>
    </recommendedName>
</protein>
<dbReference type="RefSeq" id="WP_235292428.1">
    <property type="nucleotide sequence ID" value="NZ_BSOH01000001.1"/>
</dbReference>
<dbReference type="AlphaFoldDB" id="A0AA37WBD4"/>
<gene>
    <name evidence="2" type="ORF">GCM10007940_01510</name>
</gene>
<keyword evidence="3" id="KW-1185">Reference proteome</keyword>
<evidence type="ECO:0000259" key="1">
    <source>
        <dbReference type="Pfam" id="PF18962"/>
    </source>
</evidence>
<dbReference type="Pfam" id="PF18962">
    <property type="entry name" value="Por_Secre_tail"/>
    <property type="match status" value="1"/>
</dbReference>
<sequence>MKYIYTLLLMIATLQLGMSQRIMITIENLGEIETGFQSILVSYTAVEGAFIADDGSDDWGSQTITFGWSQSSGVKAEQPNSNIQFVPGNSFPFKDRFTNSANIITYTLDQVGGTDNGNVYMTLSAPETADIPIALGVKIDIFTLKLPIDIKEQAVFRAGEDFFLNTSDLGLSFGTTPNISNIILGNSWDLGEAGAFLPVEFSFFTAVKNNSNSILKWETELEINNDFFNVERSADGKSFSTIGKVLGNGTTTETQNYEFIDRTPVAGLNYYRLKQVDFNGDYEYSKVETVDFRTGNEGDIKVFPNPTVDYVNIHLDRTYEGVKITNQLGQLIENLPASSFENNYIKLNVAGYTPGVYYIEAKLNHEVVNKQFVKLK</sequence>
<accession>A0AA37WBD4</accession>
<evidence type="ECO:0000313" key="2">
    <source>
        <dbReference type="EMBL" id="GLR15536.1"/>
    </source>
</evidence>
<feature type="domain" description="Secretion system C-terminal sorting" evidence="1">
    <location>
        <begin position="302"/>
        <end position="371"/>
    </location>
</feature>
<dbReference type="EMBL" id="BSOH01000001">
    <property type="protein sequence ID" value="GLR15536.1"/>
    <property type="molecule type" value="Genomic_DNA"/>
</dbReference>
<dbReference type="InterPro" id="IPR026444">
    <property type="entry name" value="Secre_tail"/>
</dbReference>
<evidence type="ECO:0000313" key="3">
    <source>
        <dbReference type="Proteomes" id="UP001156666"/>
    </source>
</evidence>
<reference evidence="2" key="1">
    <citation type="journal article" date="2014" name="Int. J. Syst. Evol. Microbiol.">
        <title>Complete genome sequence of Corynebacterium casei LMG S-19264T (=DSM 44701T), isolated from a smear-ripened cheese.</title>
        <authorList>
            <consortium name="US DOE Joint Genome Institute (JGI-PGF)"/>
            <person name="Walter F."/>
            <person name="Albersmeier A."/>
            <person name="Kalinowski J."/>
            <person name="Ruckert C."/>
        </authorList>
    </citation>
    <scope>NUCLEOTIDE SEQUENCE</scope>
    <source>
        <strain evidence="2">NBRC 108769</strain>
    </source>
</reference>
<proteinExistence type="predicted"/>
<reference evidence="2" key="2">
    <citation type="submission" date="2023-01" db="EMBL/GenBank/DDBJ databases">
        <title>Draft genome sequence of Portibacter lacus strain NBRC 108769.</title>
        <authorList>
            <person name="Sun Q."/>
            <person name="Mori K."/>
        </authorList>
    </citation>
    <scope>NUCLEOTIDE SEQUENCE</scope>
    <source>
        <strain evidence="2">NBRC 108769</strain>
    </source>
</reference>
<name>A0AA37WBD4_9BACT</name>
<dbReference type="NCBIfam" id="TIGR04183">
    <property type="entry name" value="Por_Secre_tail"/>
    <property type="match status" value="1"/>
</dbReference>
<organism evidence="2 3">
    <name type="scientific">Portibacter lacus</name>
    <dbReference type="NCBI Taxonomy" id="1099794"/>
    <lineage>
        <taxon>Bacteria</taxon>
        <taxon>Pseudomonadati</taxon>
        <taxon>Bacteroidota</taxon>
        <taxon>Saprospiria</taxon>
        <taxon>Saprospirales</taxon>
        <taxon>Haliscomenobacteraceae</taxon>
        <taxon>Portibacter</taxon>
    </lineage>
</organism>
<comment type="caution">
    <text evidence="2">The sequence shown here is derived from an EMBL/GenBank/DDBJ whole genome shotgun (WGS) entry which is preliminary data.</text>
</comment>